<evidence type="ECO:0000256" key="1">
    <source>
        <dbReference type="SAM" id="Phobius"/>
    </source>
</evidence>
<protein>
    <submittedName>
        <fullName evidence="2">Uncharacterized protein DUF3189</fullName>
    </submittedName>
</protein>
<name>A0A5S5AUN8_9FIRM</name>
<feature type="transmembrane region" description="Helical" evidence="1">
    <location>
        <begin position="7"/>
        <end position="25"/>
    </location>
</feature>
<accession>A0A5S5AUN8</accession>
<proteinExistence type="predicted"/>
<dbReference type="InterPro" id="IPR021525">
    <property type="entry name" value="DUF3189"/>
</dbReference>
<keyword evidence="1" id="KW-0472">Membrane</keyword>
<organism evidence="2 3">
    <name type="scientific">Thermosediminibacter litoriperuensis</name>
    <dbReference type="NCBI Taxonomy" id="291989"/>
    <lineage>
        <taxon>Bacteria</taxon>
        <taxon>Bacillati</taxon>
        <taxon>Bacillota</taxon>
        <taxon>Clostridia</taxon>
        <taxon>Thermosediminibacterales</taxon>
        <taxon>Thermosediminibacteraceae</taxon>
        <taxon>Thermosediminibacter</taxon>
    </lineage>
</organism>
<comment type="caution">
    <text evidence="2">The sequence shown here is derived from an EMBL/GenBank/DDBJ whole genome shotgun (WGS) entry which is preliminary data.</text>
</comment>
<dbReference type="EMBL" id="VNHO01000011">
    <property type="protein sequence ID" value="TYP54919.1"/>
    <property type="molecule type" value="Genomic_DNA"/>
</dbReference>
<evidence type="ECO:0000313" key="3">
    <source>
        <dbReference type="Proteomes" id="UP000322294"/>
    </source>
</evidence>
<dbReference type="RefSeq" id="WP_170240312.1">
    <property type="nucleotide sequence ID" value="NZ_VNHO01000011.1"/>
</dbReference>
<sequence length="148" mass="16824">MRIIYSCYWGSYLAVVAASLHLGLIEEFDRRSILQLPYFGKLPEDELGRIYYMGTDDMGRRVYIMGSRKAGGVVERALKGIARIYDMGENSVAFADLLPYGNAFYSIGCFIIRRLNLKTAGNAFLILGLKKSFEKIKRFVEEVKEKSV</sequence>
<keyword evidence="1" id="KW-0812">Transmembrane</keyword>
<dbReference type="Proteomes" id="UP000322294">
    <property type="component" value="Unassembled WGS sequence"/>
</dbReference>
<evidence type="ECO:0000313" key="2">
    <source>
        <dbReference type="EMBL" id="TYP54919.1"/>
    </source>
</evidence>
<dbReference type="Pfam" id="PF11385">
    <property type="entry name" value="DUF3189"/>
    <property type="match status" value="1"/>
</dbReference>
<reference evidence="2 3" key="1">
    <citation type="submission" date="2019-07" db="EMBL/GenBank/DDBJ databases">
        <title>Genomic Encyclopedia of Type Strains, Phase I: the one thousand microbial genomes (KMG-I) project.</title>
        <authorList>
            <person name="Kyrpides N."/>
        </authorList>
    </citation>
    <scope>NUCLEOTIDE SEQUENCE [LARGE SCALE GENOMIC DNA]</scope>
    <source>
        <strain evidence="2 3">DSM 16647</strain>
    </source>
</reference>
<gene>
    <name evidence="2" type="ORF">LZ11_01242</name>
</gene>
<keyword evidence="1" id="KW-1133">Transmembrane helix</keyword>
<dbReference type="AlphaFoldDB" id="A0A5S5AUN8"/>
<keyword evidence="3" id="KW-1185">Reference proteome</keyword>